<dbReference type="Proteomes" id="UP000237752">
    <property type="component" value="Unassembled WGS sequence"/>
</dbReference>
<dbReference type="PANTHER" id="PTHR11851:SF49">
    <property type="entry name" value="MITOCHONDRIAL-PROCESSING PEPTIDASE SUBUNIT ALPHA"/>
    <property type="match status" value="1"/>
</dbReference>
<dbReference type="RefSeq" id="WP_238145220.1">
    <property type="nucleotide sequence ID" value="NZ_PVUE01000002.1"/>
</dbReference>
<keyword evidence="6" id="KW-1185">Reference proteome</keyword>
<accession>A0A2T1A4Q6</accession>
<dbReference type="AlphaFoldDB" id="A0A2T1A4Q6"/>
<proteinExistence type="inferred from homology"/>
<dbReference type="GO" id="GO:0004222">
    <property type="term" value="F:metalloendopeptidase activity"/>
    <property type="evidence" value="ECO:0007669"/>
    <property type="project" value="InterPro"/>
</dbReference>
<gene>
    <name evidence="5" type="ORF">CLV47_102275</name>
</gene>
<protein>
    <submittedName>
        <fullName evidence="5">Putative Zn-dependent peptidase</fullName>
    </submittedName>
</protein>
<evidence type="ECO:0000259" key="4">
    <source>
        <dbReference type="Pfam" id="PF05193"/>
    </source>
</evidence>
<dbReference type="GO" id="GO:0046872">
    <property type="term" value="F:metal ion binding"/>
    <property type="evidence" value="ECO:0007669"/>
    <property type="project" value="InterPro"/>
</dbReference>
<dbReference type="InterPro" id="IPR011249">
    <property type="entry name" value="Metalloenz_LuxS/M16"/>
</dbReference>
<dbReference type="PROSITE" id="PS00143">
    <property type="entry name" value="INSULINASE"/>
    <property type="match status" value="1"/>
</dbReference>
<feature type="domain" description="Peptidase M16 C-terminal" evidence="4">
    <location>
        <begin position="155"/>
        <end position="335"/>
    </location>
</feature>
<dbReference type="Gene3D" id="3.30.830.10">
    <property type="entry name" value="Metalloenzyme, LuxS/M16 peptidase-like"/>
    <property type="match status" value="2"/>
</dbReference>
<dbReference type="InterPro" id="IPR007863">
    <property type="entry name" value="Peptidase_M16_C"/>
</dbReference>
<reference evidence="5 6" key="1">
    <citation type="submission" date="2018-03" db="EMBL/GenBank/DDBJ databases">
        <title>Genomic Encyclopedia of Archaeal and Bacterial Type Strains, Phase II (KMG-II): from individual species to whole genera.</title>
        <authorList>
            <person name="Goeker M."/>
        </authorList>
    </citation>
    <scope>NUCLEOTIDE SEQUENCE [LARGE SCALE GENOMIC DNA]</scope>
    <source>
        <strain evidence="5 6">DSM 100065</strain>
    </source>
</reference>
<name>A0A2T1A4Q6_9ACTN</name>
<dbReference type="Pfam" id="PF05193">
    <property type="entry name" value="Peptidase_M16_C"/>
    <property type="match status" value="1"/>
</dbReference>
<dbReference type="SUPFAM" id="SSF63411">
    <property type="entry name" value="LuxS/MPP-like metallohydrolase"/>
    <property type="match status" value="2"/>
</dbReference>
<evidence type="ECO:0000256" key="2">
    <source>
        <dbReference type="RuleBase" id="RU004447"/>
    </source>
</evidence>
<dbReference type="EMBL" id="PVUE01000002">
    <property type="protein sequence ID" value="PRZ43585.1"/>
    <property type="molecule type" value="Genomic_DNA"/>
</dbReference>
<evidence type="ECO:0000259" key="3">
    <source>
        <dbReference type="Pfam" id="PF00675"/>
    </source>
</evidence>
<dbReference type="InterPro" id="IPR050361">
    <property type="entry name" value="MPP/UQCRC_Complex"/>
</dbReference>
<evidence type="ECO:0000313" key="6">
    <source>
        <dbReference type="Proteomes" id="UP000237752"/>
    </source>
</evidence>
<dbReference type="InterPro" id="IPR011765">
    <property type="entry name" value="Pept_M16_N"/>
</dbReference>
<dbReference type="PANTHER" id="PTHR11851">
    <property type="entry name" value="METALLOPROTEASE"/>
    <property type="match status" value="1"/>
</dbReference>
<evidence type="ECO:0000313" key="5">
    <source>
        <dbReference type="EMBL" id="PRZ43585.1"/>
    </source>
</evidence>
<comment type="similarity">
    <text evidence="1 2">Belongs to the peptidase M16 family.</text>
</comment>
<dbReference type="Pfam" id="PF00675">
    <property type="entry name" value="Peptidase_M16"/>
    <property type="match status" value="1"/>
</dbReference>
<comment type="caution">
    <text evidence="5">The sequence shown here is derived from an EMBL/GenBank/DDBJ whole genome shotgun (WGS) entry which is preliminary data.</text>
</comment>
<sequence>MRVVTESIPGAHSATVGIWVGVGSRDETRAQAGSAHYLEHLLFKGTKRRSALQIASEIDAIGGDMNAFTARESTCFYVNVLGSDLPLAVDIISDVVLGATMRSADVDNERLVVLEEIAMRDDDPMDLVHELFHETLFGTHPLARSILGDVERIESITRAQIASFYKKHYRPENMVVSVAGKVEHGAVVASVRRAFTSAIDSEAEPAPVRHTDGGGFGDPERRIRVTHRRTEQAHVVLGTRALDRFDERRFALAILEAALGGGMSSRLFQEIRENRGLAYTVYAYSTLFAGEGLFGVYAGCAPKKVRQVVKIIREQLADVAANGLSEEEIARAIGQVRGSLVLGLEDTGSRMVRLGQSEVSYGDHVDVPWLIDKLSSVTAAQVSSLAADLLTRPQCLAVVGPFKETDFDRVMSD</sequence>
<evidence type="ECO:0000256" key="1">
    <source>
        <dbReference type="ARBA" id="ARBA00007261"/>
    </source>
</evidence>
<feature type="domain" description="Peptidase M16 N-terminal" evidence="3">
    <location>
        <begin position="2"/>
        <end position="149"/>
    </location>
</feature>
<organism evidence="5 6">
    <name type="scientific">Antricoccus suffuscus</name>
    <dbReference type="NCBI Taxonomy" id="1629062"/>
    <lineage>
        <taxon>Bacteria</taxon>
        <taxon>Bacillati</taxon>
        <taxon>Actinomycetota</taxon>
        <taxon>Actinomycetes</taxon>
        <taxon>Geodermatophilales</taxon>
        <taxon>Antricoccaceae</taxon>
        <taxon>Antricoccus</taxon>
    </lineage>
</organism>
<dbReference type="InterPro" id="IPR001431">
    <property type="entry name" value="Pept_M16_Zn_BS"/>
</dbReference>
<dbReference type="FunFam" id="3.30.830.10:FF:000008">
    <property type="entry name" value="Mitochondrial-processing peptidase subunit beta"/>
    <property type="match status" value="1"/>
</dbReference>
<dbReference type="GO" id="GO:0006508">
    <property type="term" value="P:proteolysis"/>
    <property type="evidence" value="ECO:0007669"/>
    <property type="project" value="InterPro"/>
</dbReference>